<name>A0AAP0DMW7_9ASTR</name>
<sequence length="160" mass="17662">MLGVSPTRASPHTTTQSPPPPHPPSSLSSSTPVPPSASPSPPPATPTLTPVTHYHPHSESDGEGDDIPLLLHLAFALDYIHNNVDLKINLVHKYMKSSSLIVIEPSFNAQICHFGTTELFSEMVIEQKAFERRRRDRCAYLVGILSDEEIDEIQQRSYAI</sequence>
<keyword evidence="3" id="KW-1185">Reference proteome</keyword>
<evidence type="ECO:0000313" key="3">
    <source>
        <dbReference type="Proteomes" id="UP001408789"/>
    </source>
</evidence>
<dbReference type="EMBL" id="JBCNJP010000006">
    <property type="protein sequence ID" value="KAK9078011.1"/>
    <property type="molecule type" value="Genomic_DNA"/>
</dbReference>
<feature type="region of interest" description="Disordered" evidence="1">
    <location>
        <begin position="1"/>
        <end position="63"/>
    </location>
</feature>
<dbReference type="SUPFAM" id="SSF56112">
    <property type="entry name" value="Protein kinase-like (PK-like)"/>
    <property type="match status" value="1"/>
</dbReference>
<comment type="caution">
    <text evidence="2">The sequence shown here is derived from an EMBL/GenBank/DDBJ whole genome shotgun (WGS) entry which is preliminary data.</text>
</comment>
<gene>
    <name evidence="2" type="ORF">SSX86_002068</name>
</gene>
<dbReference type="PANTHER" id="PTHR46863:SF1">
    <property type="entry name" value="PROTEIN KINASE SUPERFAMILY PROTEIN"/>
    <property type="match status" value="1"/>
</dbReference>
<evidence type="ECO:0000313" key="2">
    <source>
        <dbReference type="EMBL" id="KAK9078011.1"/>
    </source>
</evidence>
<proteinExistence type="predicted"/>
<dbReference type="InterPro" id="IPR011009">
    <property type="entry name" value="Kinase-like_dom_sf"/>
</dbReference>
<evidence type="ECO:0000256" key="1">
    <source>
        <dbReference type="SAM" id="MobiDB-lite"/>
    </source>
</evidence>
<protein>
    <submittedName>
        <fullName evidence="2">Uncharacterized protein</fullName>
    </submittedName>
</protein>
<organism evidence="2 3">
    <name type="scientific">Deinandra increscens subsp. villosa</name>
    <dbReference type="NCBI Taxonomy" id="3103831"/>
    <lineage>
        <taxon>Eukaryota</taxon>
        <taxon>Viridiplantae</taxon>
        <taxon>Streptophyta</taxon>
        <taxon>Embryophyta</taxon>
        <taxon>Tracheophyta</taxon>
        <taxon>Spermatophyta</taxon>
        <taxon>Magnoliopsida</taxon>
        <taxon>eudicotyledons</taxon>
        <taxon>Gunneridae</taxon>
        <taxon>Pentapetalae</taxon>
        <taxon>asterids</taxon>
        <taxon>campanulids</taxon>
        <taxon>Asterales</taxon>
        <taxon>Asteraceae</taxon>
        <taxon>Asteroideae</taxon>
        <taxon>Heliantheae alliance</taxon>
        <taxon>Madieae</taxon>
        <taxon>Madiinae</taxon>
        <taxon>Deinandra</taxon>
    </lineage>
</organism>
<dbReference type="Proteomes" id="UP001408789">
    <property type="component" value="Unassembled WGS sequence"/>
</dbReference>
<dbReference type="PANTHER" id="PTHR46863">
    <property type="entry name" value="OS09G0572100 PROTEIN"/>
    <property type="match status" value="1"/>
</dbReference>
<feature type="compositionally biased region" description="Pro residues" evidence="1">
    <location>
        <begin position="32"/>
        <end position="45"/>
    </location>
</feature>
<dbReference type="AlphaFoldDB" id="A0AAP0DMW7"/>
<accession>A0AAP0DMW7</accession>
<reference evidence="2 3" key="1">
    <citation type="submission" date="2024-04" db="EMBL/GenBank/DDBJ databases">
        <title>The reference genome of an endangered Asteraceae, Deinandra increscens subsp. villosa, native to the Central Coast of California.</title>
        <authorList>
            <person name="Guilliams M."/>
            <person name="Hasenstab-Lehman K."/>
            <person name="Meyer R."/>
            <person name="Mcevoy S."/>
        </authorList>
    </citation>
    <scope>NUCLEOTIDE SEQUENCE [LARGE SCALE GENOMIC DNA]</scope>
    <source>
        <tissue evidence="2">Leaf</tissue>
    </source>
</reference>